<dbReference type="InterPro" id="IPR017452">
    <property type="entry name" value="GPCR_Rhodpsn_7TM"/>
</dbReference>
<dbReference type="SUPFAM" id="SSF81321">
    <property type="entry name" value="Family A G protein-coupled receptor-like"/>
    <property type="match status" value="1"/>
</dbReference>
<keyword evidence="9" id="KW-0807">Transducer</keyword>
<keyword evidence="11" id="KW-1185">Reference proteome</keyword>
<keyword evidence="4" id="KW-1133">Transmembrane helix</keyword>
<evidence type="ECO:0000256" key="7">
    <source>
        <dbReference type="ARBA" id="ARBA00023170"/>
    </source>
</evidence>
<protein>
    <submittedName>
        <fullName evidence="10">Histamine H2 receptor-like</fullName>
    </submittedName>
</protein>
<evidence type="ECO:0000256" key="8">
    <source>
        <dbReference type="ARBA" id="ARBA00023180"/>
    </source>
</evidence>
<comment type="caution">
    <text evidence="10">The sequence shown here is derived from an EMBL/GenBank/DDBJ whole genome shotgun (WGS) entry which is preliminary data.</text>
</comment>
<dbReference type="PANTHER" id="PTHR24246">
    <property type="entry name" value="OLFACTORY RECEPTOR AND ADENOSINE RECEPTOR"/>
    <property type="match status" value="1"/>
</dbReference>
<comment type="subcellular location">
    <subcellularLocation>
        <location evidence="1">Cell membrane</location>
        <topology evidence="1">Multi-pass membrane protein</topology>
    </subcellularLocation>
</comment>
<name>A0A7D9IX61_PARCT</name>
<sequence>MNITPTNSIDLYPFDPTPIVLAKCIFGVVVNSLLLIIIIRNPLKNLRKRGCHTITSLAVADLISNIGGIGLCFYDYKSRQDPANFWPVKSYYTIVHIGFSASFLMLFLLSVEVYIITKYPLTAHLMLTRRKILWIIFFLWLASILIASSNFWTVDYPFAVFVVVLSVLEIAVMAVIIFRILVILNMRRNRREVAQLMPDGSANDSGLTISFLLLFVVYLVTAFPYLVAEQVHLLWHIKPEWNINFDHAVIAYSLPFAHLNYLINPLVYAYRMPDYRNGLISLLTCRKTTRDNVPRTPASDGRRTFQTFIVSAALRSSDNSLQL</sequence>
<dbReference type="EMBL" id="CACRXK020011147">
    <property type="protein sequence ID" value="CAB4020836.1"/>
    <property type="molecule type" value="Genomic_DNA"/>
</dbReference>
<dbReference type="GO" id="GO:0004930">
    <property type="term" value="F:G protein-coupled receptor activity"/>
    <property type="evidence" value="ECO:0007669"/>
    <property type="project" value="UniProtKB-KW"/>
</dbReference>
<keyword evidence="8" id="KW-0325">Glycoprotein</keyword>
<dbReference type="InterPro" id="IPR019424">
    <property type="entry name" value="7TM_GPCR_Srsx"/>
</dbReference>
<dbReference type="PROSITE" id="PS50262">
    <property type="entry name" value="G_PROTEIN_RECEP_F1_2"/>
    <property type="match status" value="1"/>
</dbReference>
<dbReference type="AlphaFoldDB" id="A0A7D9IX61"/>
<dbReference type="InterPro" id="IPR000276">
    <property type="entry name" value="GPCR_Rhodpsn"/>
</dbReference>
<dbReference type="Gene3D" id="1.20.1070.10">
    <property type="entry name" value="Rhodopsin 7-helix transmembrane proteins"/>
    <property type="match status" value="1"/>
</dbReference>
<keyword evidence="6" id="KW-0472">Membrane</keyword>
<keyword evidence="5" id="KW-0297">G-protein coupled receptor</keyword>
<keyword evidence="7 10" id="KW-0675">Receptor</keyword>
<proteinExistence type="predicted"/>
<dbReference type="PRINTS" id="PR00237">
    <property type="entry name" value="GPCRRHODOPSN"/>
</dbReference>
<evidence type="ECO:0000256" key="9">
    <source>
        <dbReference type="ARBA" id="ARBA00023224"/>
    </source>
</evidence>
<keyword evidence="3" id="KW-0812">Transmembrane</keyword>
<evidence type="ECO:0000313" key="11">
    <source>
        <dbReference type="Proteomes" id="UP001152795"/>
    </source>
</evidence>
<reference evidence="10" key="1">
    <citation type="submission" date="2020-04" db="EMBL/GenBank/DDBJ databases">
        <authorList>
            <person name="Alioto T."/>
            <person name="Alioto T."/>
            <person name="Gomez Garrido J."/>
        </authorList>
    </citation>
    <scope>NUCLEOTIDE SEQUENCE</scope>
    <source>
        <strain evidence="10">A484AB</strain>
    </source>
</reference>
<dbReference type="GO" id="GO:0005886">
    <property type="term" value="C:plasma membrane"/>
    <property type="evidence" value="ECO:0007669"/>
    <property type="project" value="UniProtKB-SubCell"/>
</dbReference>
<gene>
    <name evidence="10" type="ORF">PACLA_8A081240</name>
</gene>
<evidence type="ECO:0000313" key="10">
    <source>
        <dbReference type="EMBL" id="CAB4020836.1"/>
    </source>
</evidence>
<dbReference type="OrthoDB" id="5962876at2759"/>
<evidence type="ECO:0000256" key="6">
    <source>
        <dbReference type="ARBA" id="ARBA00023136"/>
    </source>
</evidence>
<evidence type="ECO:0000256" key="4">
    <source>
        <dbReference type="ARBA" id="ARBA00022989"/>
    </source>
</evidence>
<dbReference type="CDD" id="cd00637">
    <property type="entry name" value="7tm_classA_rhodopsin-like"/>
    <property type="match status" value="1"/>
</dbReference>
<dbReference type="Pfam" id="PF10320">
    <property type="entry name" value="7TM_GPCR_Srsx"/>
    <property type="match status" value="1"/>
</dbReference>
<keyword evidence="2" id="KW-1003">Cell membrane</keyword>
<dbReference type="PANTHER" id="PTHR24246:SF27">
    <property type="entry name" value="ADENOSINE RECEPTOR, ISOFORM A"/>
    <property type="match status" value="1"/>
</dbReference>
<evidence type="ECO:0000256" key="5">
    <source>
        <dbReference type="ARBA" id="ARBA00023040"/>
    </source>
</evidence>
<organism evidence="10 11">
    <name type="scientific">Paramuricea clavata</name>
    <name type="common">Red gorgonian</name>
    <name type="synonym">Violescent sea-whip</name>
    <dbReference type="NCBI Taxonomy" id="317549"/>
    <lineage>
        <taxon>Eukaryota</taxon>
        <taxon>Metazoa</taxon>
        <taxon>Cnidaria</taxon>
        <taxon>Anthozoa</taxon>
        <taxon>Octocorallia</taxon>
        <taxon>Malacalcyonacea</taxon>
        <taxon>Plexauridae</taxon>
        <taxon>Paramuricea</taxon>
    </lineage>
</organism>
<evidence type="ECO:0000256" key="1">
    <source>
        <dbReference type="ARBA" id="ARBA00004651"/>
    </source>
</evidence>
<accession>A0A7D9IX61</accession>
<evidence type="ECO:0000256" key="2">
    <source>
        <dbReference type="ARBA" id="ARBA00022475"/>
    </source>
</evidence>
<dbReference type="SMART" id="SM01381">
    <property type="entry name" value="7TM_GPCR_Srsx"/>
    <property type="match status" value="1"/>
</dbReference>
<dbReference type="Proteomes" id="UP001152795">
    <property type="component" value="Unassembled WGS sequence"/>
</dbReference>
<evidence type="ECO:0000256" key="3">
    <source>
        <dbReference type="ARBA" id="ARBA00022692"/>
    </source>
</evidence>